<accession>A0AAN2C9L4</accession>
<gene>
    <name evidence="1" type="ORF">WPS_19360</name>
</gene>
<reference evidence="1 2" key="1">
    <citation type="journal article" date="2022" name="ISME Commun">
        <title>Vulcanimicrobium alpinus gen. nov. sp. nov., the first cultivated representative of the candidate phylum 'Eremiobacterota', is a metabolically versatile aerobic anoxygenic phototroph.</title>
        <authorList>
            <person name="Yabe S."/>
            <person name="Muto K."/>
            <person name="Abe K."/>
            <person name="Yokota A."/>
            <person name="Staudigel H."/>
            <person name="Tebo B.M."/>
        </authorList>
    </citation>
    <scope>NUCLEOTIDE SEQUENCE [LARGE SCALE GENOMIC DNA]</scope>
    <source>
        <strain evidence="1 2">WC8-2</strain>
    </source>
</reference>
<dbReference type="KEGG" id="vab:WPS_19360"/>
<protein>
    <submittedName>
        <fullName evidence="1">Uncharacterized protein</fullName>
    </submittedName>
</protein>
<evidence type="ECO:0000313" key="2">
    <source>
        <dbReference type="Proteomes" id="UP001317532"/>
    </source>
</evidence>
<dbReference type="AlphaFoldDB" id="A0AAN2C9L4"/>
<keyword evidence="2" id="KW-1185">Reference proteome</keyword>
<proteinExistence type="predicted"/>
<dbReference type="Proteomes" id="UP001317532">
    <property type="component" value="Chromosome"/>
</dbReference>
<evidence type="ECO:0000313" key="1">
    <source>
        <dbReference type="EMBL" id="BDE06660.1"/>
    </source>
</evidence>
<dbReference type="EMBL" id="AP025523">
    <property type="protein sequence ID" value="BDE06660.1"/>
    <property type="molecule type" value="Genomic_DNA"/>
</dbReference>
<name>A0AAN2C9L4_UNVUL</name>
<sequence length="122" mass="12838">MGFNLLGALAGGAQGAIFGGNPLSVGLGALGGGFGGNGATAAGGFSNSTQNLLNGGYLAETEALNAQNMMFQLQLQAQSEQFDQMTSERSELMRESNQLRMISMEQRKADNEITREFIRSIG</sequence>
<dbReference type="RefSeq" id="WP_317994309.1">
    <property type="nucleotide sequence ID" value="NZ_AP025523.1"/>
</dbReference>
<organism evidence="1 2">
    <name type="scientific">Vulcanimicrobium alpinum</name>
    <dbReference type="NCBI Taxonomy" id="3016050"/>
    <lineage>
        <taxon>Bacteria</taxon>
        <taxon>Bacillati</taxon>
        <taxon>Vulcanimicrobiota</taxon>
        <taxon>Vulcanimicrobiia</taxon>
        <taxon>Vulcanimicrobiales</taxon>
        <taxon>Vulcanimicrobiaceae</taxon>
        <taxon>Vulcanimicrobium</taxon>
    </lineage>
</organism>